<dbReference type="PATRIC" id="fig|411473.3.peg.1993"/>
<dbReference type="AlphaFoldDB" id="U2KK99"/>
<evidence type="ECO:0000313" key="2">
    <source>
        <dbReference type="Proteomes" id="UP000016662"/>
    </source>
</evidence>
<keyword evidence="2" id="KW-1185">Reference proteome</keyword>
<name>U2KK99_9FIRM</name>
<dbReference type="HOGENOM" id="CLU_3047684_0_0_9"/>
<sequence>MTENLQADGVQSRQMLFVRYCHRAAPHKARLTALYGVAIETIEKGENIAEFTHW</sequence>
<dbReference type="Proteomes" id="UP000016662">
    <property type="component" value="Unassembled WGS sequence"/>
</dbReference>
<organism evidence="1 2">
    <name type="scientific">Ruminococcus callidus ATCC 27760</name>
    <dbReference type="NCBI Taxonomy" id="411473"/>
    <lineage>
        <taxon>Bacteria</taxon>
        <taxon>Bacillati</taxon>
        <taxon>Bacillota</taxon>
        <taxon>Clostridia</taxon>
        <taxon>Eubacteriales</taxon>
        <taxon>Oscillospiraceae</taxon>
        <taxon>Ruminococcus</taxon>
    </lineage>
</organism>
<dbReference type="STRING" id="411473.RUMCAL_02394"/>
<dbReference type="EMBL" id="AWVF01000293">
    <property type="protein sequence ID" value="ERJ92490.1"/>
    <property type="molecule type" value="Genomic_DNA"/>
</dbReference>
<evidence type="ECO:0000313" key="1">
    <source>
        <dbReference type="EMBL" id="ERJ92490.1"/>
    </source>
</evidence>
<reference evidence="1 2" key="1">
    <citation type="submission" date="2013-07" db="EMBL/GenBank/DDBJ databases">
        <authorList>
            <person name="Weinstock G."/>
            <person name="Sodergren E."/>
            <person name="Wylie T."/>
            <person name="Fulton L."/>
            <person name="Fulton R."/>
            <person name="Fronick C."/>
            <person name="O'Laughlin M."/>
            <person name="Godfrey J."/>
            <person name="Miner T."/>
            <person name="Herter B."/>
            <person name="Appelbaum E."/>
            <person name="Cordes M."/>
            <person name="Lek S."/>
            <person name="Wollam A."/>
            <person name="Pepin K.H."/>
            <person name="Palsikar V.B."/>
            <person name="Mitreva M."/>
            <person name="Wilson R.K."/>
        </authorList>
    </citation>
    <scope>NUCLEOTIDE SEQUENCE [LARGE SCALE GENOMIC DNA]</scope>
    <source>
        <strain evidence="1 2">ATCC 27760</strain>
    </source>
</reference>
<gene>
    <name evidence="1" type="ORF">RUMCAL_02394</name>
</gene>
<comment type="caution">
    <text evidence="1">The sequence shown here is derived from an EMBL/GenBank/DDBJ whole genome shotgun (WGS) entry which is preliminary data.</text>
</comment>
<protein>
    <submittedName>
        <fullName evidence="1">Uncharacterized protein</fullName>
    </submittedName>
</protein>
<proteinExistence type="predicted"/>
<accession>U2KK99</accession>